<evidence type="ECO:0000313" key="11">
    <source>
        <dbReference type="Proteomes" id="UP000034805"/>
    </source>
</evidence>
<evidence type="ECO:0000256" key="2">
    <source>
        <dbReference type="ARBA" id="ARBA00022473"/>
    </source>
</evidence>
<feature type="DNA-binding region" description="Homeobox" evidence="6">
    <location>
        <begin position="107"/>
        <end position="166"/>
    </location>
</feature>
<dbReference type="PRINTS" id="PR00031">
    <property type="entry name" value="HTHREPRESSR"/>
</dbReference>
<dbReference type="PANTHER" id="PTHR46255">
    <property type="entry name" value="SHORT STATURE HOMEOBOX"/>
    <property type="match status" value="1"/>
</dbReference>
<keyword evidence="3 6" id="KW-0238">DNA-binding</keyword>
<dbReference type="InterPro" id="IPR001356">
    <property type="entry name" value="HD"/>
</dbReference>
<feature type="compositionally biased region" description="Basic and acidic residues" evidence="8">
    <location>
        <begin position="30"/>
        <end position="49"/>
    </location>
</feature>
<dbReference type="FunFam" id="1.10.10.60:FF:000057">
    <property type="entry name" value="Short stature homeobox 2"/>
    <property type="match status" value="1"/>
</dbReference>
<dbReference type="CDD" id="cd00086">
    <property type="entry name" value="homeodomain"/>
    <property type="match status" value="1"/>
</dbReference>
<evidence type="ECO:0000256" key="3">
    <source>
        <dbReference type="ARBA" id="ARBA00023125"/>
    </source>
</evidence>
<evidence type="ECO:0000256" key="8">
    <source>
        <dbReference type="SAM" id="MobiDB-lite"/>
    </source>
</evidence>
<feature type="non-terminal residue" evidence="10">
    <location>
        <position position="254"/>
    </location>
</feature>
<dbReference type="InterPro" id="IPR009057">
    <property type="entry name" value="Homeodomain-like_sf"/>
</dbReference>
<dbReference type="InterPro" id="IPR000047">
    <property type="entry name" value="HTH_motif"/>
</dbReference>
<dbReference type="Proteomes" id="UP000034805">
    <property type="component" value="Unassembled WGS sequence"/>
</dbReference>
<feature type="region of interest" description="Disordered" evidence="8">
    <location>
        <begin position="30"/>
        <end position="112"/>
    </location>
</feature>
<name>A0A0P7V258_SCLFO</name>
<keyword evidence="2" id="KW-0217">Developmental protein</keyword>
<keyword evidence="4 6" id="KW-0371">Homeobox</keyword>
<proteinExistence type="predicted"/>
<dbReference type="SMART" id="SM00389">
    <property type="entry name" value="HOX"/>
    <property type="match status" value="1"/>
</dbReference>
<evidence type="ECO:0000259" key="9">
    <source>
        <dbReference type="PROSITE" id="PS50071"/>
    </source>
</evidence>
<dbReference type="GO" id="GO:1990837">
    <property type="term" value="F:sequence-specific double-stranded DNA binding"/>
    <property type="evidence" value="ECO:0007669"/>
    <property type="project" value="TreeGrafter"/>
</dbReference>
<dbReference type="Gene3D" id="1.10.10.60">
    <property type="entry name" value="Homeodomain-like"/>
    <property type="match status" value="1"/>
</dbReference>
<organism evidence="10 11">
    <name type="scientific">Scleropages formosus</name>
    <name type="common">Asian bonytongue</name>
    <name type="synonym">Osteoglossum formosum</name>
    <dbReference type="NCBI Taxonomy" id="113540"/>
    <lineage>
        <taxon>Eukaryota</taxon>
        <taxon>Metazoa</taxon>
        <taxon>Chordata</taxon>
        <taxon>Craniata</taxon>
        <taxon>Vertebrata</taxon>
        <taxon>Euteleostomi</taxon>
        <taxon>Actinopterygii</taxon>
        <taxon>Neopterygii</taxon>
        <taxon>Teleostei</taxon>
        <taxon>Osteoglossocephala</taxon>
        <taxon>Osteoglossomorpha</taxon>
        <taxon>Osteoglossiformes</taxon>
        <taxon>Osteoglossidae</taxon>
        <taxon>Scleropages</taxon>
    </lineage>
</organism>
<sequence length="254" mass="28550">MEELTAFVSKSFDQKVKEKKEVITYREVLETGSARGRDALSAEPSREEVSALARGGARSPAREQDMLGPDRTRDAASPKLLDGNTDVKERKEDSKPMEDESQTKIKQRRSRTNFTLEQLNELERLFDETHYPDAFMREELSQRLGLSEARVQVWFQNRRAKCRKQENQLHKGVLIGAASQFEACRVAPYVNDSHCNVPPFSFQVQAQLQLDSAVAHAHHHLHSHLAAHAPYMMFPAPPFGLPLATLAAESASAA</sequence>
<evidence type="ECO:0000256" key="5">
    <source>
        <dbReference type="ARBA" id="ARBA00023242"/>
    </source>
</evidence>
<accession>A0A0P7V258</accession>
<reference evidence="10 11" key="1">
    <citation type="submission" date="2015-08" db="EMBL/GenBank/DDBJ databases">
        <title>The genome of the Asian arowana (Scleropages formosus).</title>
        <authorList>
            <person name="Tan M.H."/>
            <person name="Gan H.M."/>
            <person name="Croft L.J."/>
            <person name="Austin C.M."/>
        </authorList>
    </citation>
    <scope>NUCLEOTIDE SEQUENCE [LARGE SCALE GENOMIC DNA]</scope>
    <source>
        <strain evidence="10">Aro1</strain>
    </source>
</reference>
<gene>
    <name evidence="10" type="ORF">Z043_105708</name>
</gene>
<feature type="compositionally biased region" description="Basic and acidic residues" evidence="8">
    <location>
        <begin position="60"/>
        <end position="76"/>
    </location>
</feature>
<dbReference type="Pfam" id="PF00046">
    <property type="entry name" value="Homeodomain"/>
    <property type="match status" value="1"/>
</dbReference>
<dbReference type="AlphaFoldDB" id="A0A0P7V258"/>
<dbReference type="PANTHER" id="PTHR46255:SF1">
    <property type="entry name" value="SHORT STATURE HOMEOBOX PROTEIN 2"/>
    <property type="match status" value="1"/>
</dbReference>
<dbReference type="EMBL" id="JARO02001561">
    <property type="protein sequence ID" value="KPP75072.1"/>
    <property type="molecule type" value="Genomic_DNA"/>
</dbReference>
<keyword evidence="5 6" id="KW-0539">Nucleus</keyword>
<dbReference type="STRING" id="113540.ENSSFOP00015043198"/>
<dbReference type="InterPro" id="IPR052631">
    <property type="entry name" value="Paired_homeobox_Bicoid"/>
</dbReference>
<evidence type="ECO:0000313" key="10">
    <source>
        <dbReference type="EMBL" id="KPP75072.1"/>
    </source>
</evidence>
<dbReference type="GO" id="GO:0005634">
    <property type="term" value="C:nucleus"/>
    <property type="evidence" value="ECO:0007669"/>
    <property type="project" value="UniProtKB-SubCell"/>
</dbReference>
<protein>
    <submittedName>
        <fullName evidence="10">Short stature homeobox protein 2-like</fullName>
    </submittedName>
</protein>
<dbReference type="PROSITE" id="PS00027">
    <property type="entry name" value="HOMEOBOX_1"/>
    <property type="match status" value="1"/>
</dbReference>
<comment type="subcellular location">
    <subcellularLocation>
        <location evidence="1 6 7">Nucleus</location>
    </subcellularLocation>
</comment>
<dbReference type="InterPro" id="IPR017970">
    <property type="entry name" value="Homeobox_CS"/>
</dbReference>
<evidence type="ECO:0000256" key="7">
    <source>
        <dbReference type="RuleBase" id="RU000682"/>
    </source>
</evidence>
<evidence type="ECO:0000256" key="6">
    <source>
        <dbReference type="PROSITE-ProRule" id="PRU00108"/>
    </source>
</evidence>
<dbReference type="SUPFAM" id="SSF46689">
    <property type="entry name" value="Homeodomain-like"/>
    <property type="match status" value="1"/>
</dbReference>
<feature type="compositionally biased region" description="Basic and acidic residues" evidence="8">
    <location>
        <begin position="85"/>
        <end position="103"/>
    </location>
</feature>
<evidence type="ECO:0000256" key="4">
    <source>
        <dbReference type="ARBA" id="ARBA00023155"/>
    </source>
</evidence>
<dbReference type="GO" id="GO:0000981">
    <property type="term" value="F:DNA-binding transcription factor activity, RNA polymerase II-specific"/>
    <property type="evidence" value="ECO:0007669"/>
    <property type="project" value="InterPro"/>
</dbReference>
<dbReference type="PROSITE" id="PS50071">
    <property type="entry name" value="HOMEOBOX_2"/>
    <property type="match status" value="1"/>
</dbReference>
<comment type="caution">
    <text evidence="10">The sequence shown here is derived from an EMBL/GenBank/DDBJ whole genome shotgun (WGS) entry which is preliminary data.</text>
</comment>
<feature type="domain" description="Homeobox" evidence="9">
    <location>
        <begin position="105"/>
        <end position="165"/>
    </location>
</feature>
<evidence type="ECO:0000256" key="1">
    <source>
        <dbReference type="ARBA" id="ARBA00004123"/>
    </source>
</evidence>